<dbReference type="HOGENOM" id="CLU_2587738_0_0_0"/>
<sequence>MKNIRNQYFTTGNLYQKPAFISFNNADFLMCSEIHTLDIPAYISEKKYFSEAENIKRNFFNKSVYITNIIKDNSLPASIS</sequence>
<evidence type="ECO:0000313" key="1">
    <source>
        <dbReference type="EMBL" id="ACZ08240.1"/>
    </source>
</evidence>
<reference evidence="2" key="1">
    <citation type="submission" date="2009-09" db="EMBL/GenBank/DDBJ databases">
        <title>The complete chromosome of Sebaldella termitidis ATCC 33386.</title>
        <authorList>
            <consortium name="US DOE Joint Genome Institute (JGI-PGF)"/>
            <person name="Lucas S."/>
            <person name="Copeland A."/>
            <person name="Lapidus A."/>
            <person name="Glavina del Rio T."/>
            <person name="Dalin E."/>
            <person name="Tice H."/>
            <person name="Bruce D."/>
            <person name="Goodwin L."/>
            <person name="Pitluck S."/>
            <person name="Kyrpides N."/>
            <person name="Mavromatis K."/>
            <person name="Ivanova N."/>
            <person name="Mikhailova N."/>
            <person name="Sims D."/>
            <person name="Meincke L."/>
            <person name="Brettin T."/>
            <person name="Detter J.C."/>
            <person name="Han C."/>
            <person name="Larimer F."/>
            <person name="Land M."/>
            <person name="Hauser L."/>
            <person name="Markowitz V."/>
            <person name="Cheng J.F."/>
            <person name="Hugenholtz P."/>
            <person name="Woyke T."/>
            <person name="Wu D."/>
            <person name="Eisen J.A."/>
        </authorList>
    </citation>
    <scope>NUCLEOTIDE SEQUENCE [LARGE SCALE GENOMIC DNA]</scope>
    <source>
        <strain evidence="2">ATCC 33386 / NCTC 11300</strain>
    </source>
</reference>
<dbReference type="EMBL" id="CP001739">
    <property type="protein sequence ID" value="ACZ08240.1"/>
    <property type="molecule type" value="Genomic_DNA"/>
</dbReference>
<keyword evidence="2" id="KW-1185">Reference proteome</keyword>
<name>D1AHK6_SEBTE</name>
<dbReference type="AlphaFoldDB" id="D1AHK6"/>
<accession>D1AHK6</accession>
<evidence type="ECO:0000313" key="2">
    <source>
        <dbReference type="Proteomes" id="UP000000845"/>
    </source>
</evidence>
<dbReference type="KEGG" id="str:Sterm_1376"/>
<protein>
    <submittedName>
        <fullName evidence="1">Uncharacterized protein</fullName>
    </submittedName>
</protein>
<gene>
    <name evidence="1" type="ordered locus">Sterm_1376</name>
</gene>
<dbReference type="STRING" id="526218.Sterm_1376"/>
<organism evidence="1 2">
    <name type="scientific">Sebaldella termitidis (strain ATCC 33386 / NCTC 11300)</name>
    <dbReference type="NCBI Taxonomy" id="526218"/>
    <lineage>
        <taxon>Bacteria</taxon>
        <taxon>Fusobacteriati</taxon>
        <taxon>Fusobacteriota</taxon>
        <taxon>Fusobacteriia</taxon>
        <taxon>Fusobacteriales</taxon>
        <taxon>Leptotrichiaceae</taxon>
        <taxon>Sebaldella</taxon>
    </lineage>
</organism>
<dbReference type="Proteomes" id="UP000000845">
    <property type="component" value="Chromosome"/>
</dbReference>
<reference evidence="1 2" key="2">
    <citation type="journal article" date="2010" name="Stand. Genomic Sci.">
        <title>Complete genome sequence of Sebaldella termitidis type strain (NCTC 11300).</title>
        <authorList>
            <person name="Harmon-Smith M."/>
            <person name="Celia L."/>
            <person name="Chertkov O."/>
            <person name="Lapidus A."/>
            <person name="Copeland A."/>
            <person name="Glavina Del Rio T."/>
            <person name="Nolan M."/>
            <person name="Lucas S."/>
            <person name="Tice H."/>
            <person name="Cheng J.F."/>
            <person name="Han C."/>
            <person name="Detter J.C."/>
            <person name="Bruce D."/>
            <person name="Goodwin L."/>
            <person name="Pitluck S."/>
            <person name="Pati A."/>
            <person name="Liolios K."/>
            <person name="Ivanova N."/>
            <person name="Mavromatis K."/>
            <person name="Mikhailova N."/>
            <person name="Chen A."/>
            <person name="Palaniappan K."/>
            <person name="Land M."/>
            <person name="Hauser L."/>
            <person name="Chang Y.J."/>
            <person name="Jeffries C.D."/>
            <person name="Brettin T."/>
            <person name="Goker M."/>
            <person name="Beck B."/>
            <person name="Bristow J."/>
            <person name="Eisen J.A."/>
            <person name="Markowitz V."/>
            <person name="Hugenholtz P."/>
            <person name="Kyrpides N.C."/>
            <person name="Klenk H.P."/>
            <person name="Chen F."/>
        </authorList>
    </citation>
    <scope>NUCLEOTIDE SEQUENCE [LARGE SCALE GENOMIC DNA]</scope>
    <source>
        <strain evidence="2">ATCC 33386 / NCTC 11300</strain>
    </source>
</reference>
<proteinExistence type="predicted"/>